<proteinExistence type="predicted"/>
<dbReference type="Pfam" id="PF12643">
    <property type="entry name" value="MazG-like"/>
    <property type="match status" value="1"/>
</dbReference>
<dbReference type="CDD" id="cd11537">
    <property type="entry name" value="NTP-PPase_RS21-C6_like"/>
    <property type="match status" value="1"/>
</dbReference>
<name>A0A6F8PNB5_9GAMM</name>
<dbReference type="PANTHER" id="PTHR46523">
    <property type="entry name" value="DCTP PYROPHOSPHATASE 1"/>
    <property type="match status" value="1"/>
</dbReference>
<dbReference type="PIRSF" id="PIRSF029826">
    <property type="entry name" value="UCP029826_pph"/>
    <property type="match status" value="1"/>
</dbReference>
<dbReference type="SUPFAM" id="SSF101386">
    <property type="entry name" value="all-alpha NTP pyrophosphatases"/>
    <property type="match status" value="1"/>
</dbReference>
<dbReference type="Proteomes" id="UP000501466">
    <property type="component" value="Chromosome"/>
</dbReference>
<evidence type="ECO:0000313" key="2">
    <source>
        <dbReference type="Proteomes" id="UP000501466"/>
    </source>
</evidence>
<organism evidence="1 2">
    <name type="scientific">Thiosulfativibrio zosterae</name>
    <dbReference type="NCBI Taxonomy" id="2675053"/>
    <lineage>
        <taxon>Bacteria</taxon>
        <taxon>Pseudomonadati</taxon>
        <taxon>Pseudomonadota</taxon>
        <taxon>Gammaproteobacteria</taxon>
        <taxon>Thiotrichales</taxon>
        <taxon>Piscirickettsiaceae</taxon>
        <taxon>Thiosulfativibrio</taxon>
    </lineage>
</organism>
<dbReference type="GO" id="GO:0047429">
    <property type="term" value="F:nucleoside triphosphate diphosphatase activity"/>
    <property type="evidence" value="ECO:0007669"/>
    <property type="project" value="InterPro"/>
</dbReference>
<dbReference type="EMBL" id="AP021888">
    <property type="protein sequence ID" value="BBP43527.1"/>
    <property type="molecule type" value="Genomic_DNA"/>
</dbReference>
<dbReference type="InterPro" id="IPR025984">
    <property type="entry name" value="DCTPP"/>
</dbReference>
<dbReference type="InterPro" id="IPR052555">
    <property type="entry name" value="dCTP_Pyrophosphatase"/>
</dbReference>
<accession>A0A6F8PNB5</accession>
<protein>
    <submittedName>
        <fullName evidence="1">Pyrophosphatase</fullName>
    </submittedName>
</protein>
<dbReference type="GO" id="GO:0009143">
    <property type="term" value="P:nucleoside triphosphate catabolic process"/>
    <property type="evidence" value="ECO:0007669"/>
    <property type="project" value="InterPro"/>
</dbReference>
<dbReference type="AlphaFoldDB" id="A0A6F8PNB5"/>
<reference evidence="2" key="1">
    <citation type="submission" date="2019-11" db="EMBL/GenBank/DDBJ databases">
        <title>Isolation and characterization of two novel species in the genus Thiomicrorhabdus.</title>
        <authorList>
            <person name="Mochizuki J."/>
            <person name="Kojima H."/>
            <person name="Fukui M."/>
        </authorList>
    </citation>
    <scope>NUCLEOTIDE SEQUENCE [LARGE SCALE GENOMIC DNA]</scope>
    <source>
        <strain evidence="2">AkT22</strain>
    </source>
</reference>
<sequence length="118" mass="13590">MNKNLDLSKITSEINSFRDDRDWKKFHTIKNLSMALSVEASELMEIFQWASYDDLSNLVAEKELAISEEIADIFIYLLLIANEANIDIETAVFNKMAKNAKKYPIDKSKSCSKKYSEL</sequence>
<gene>
    <name evidence="1" type="ORF">THMIRHAT_12730</name>
</gene>
<dbReference type="RefSeq" id="WP_173291317.1">
    <property type="nucleotide sequence ID" value="NZ_AP021888.1"/>
</dbReference>
<dbReference type="PANTHER" id="PTHR46523:SF1">
    <property type="entry name" value="DCTP PYROPHOSPHATASE 1"/>
    <property type="match status" value="1"/>
</dbReference>
<keyword evidence="2" id="KW-1185">Reference proteome</keyword>
<dbReference type="KEGG" id="tzo:THMIRHAT_12730"/>
<evidence type="ECO:0000313" key="1">
    <source>
        <dbReference type="EMBL" id="BBP43527.1"/>
    </source>
</evidence>
<dbReference type="Gene3D" id="1.10.287.1080">
    <property type="entry name" value="MazG-like"/>
    <property type="match status" value="1"/>
</dbReference>